<feature type="domain" description="RCK C-terminal" evidence="3">
    <location>
        <begin position="360"/>
        <end position="442"/>
    </location>
</feature>
<dbReference type="Gene3D" id="3.40.50.720">
    <property type="entry name" value="NAD(P)-binding Rossmann-like Domain"/>
    <property type="match status" value="2"/>
</dbReference>
<evidence type="ECO:0000256" key="2">
    <source>
        <dbReference type="ARBA" id="ARBA00023065"/>
    </source>
</evidence>
<dbReference type="Proteomes" id="UP000192368">
    <property type="component" value="Unassembled WGS sequence"/>
</dbReference>
<dbReference type="InterPro" id="IPR050721">
    <property type="entry name" value="Trk_Ktr_HKT_K-transport"/>
</dbReference>
<gene>
    <name evidence="4" type="ORF">SAMN00017477_2146</name>
</gene>
<dbReference type="Pfam" id="PF02080">
    <property type="entry name" value="TrkA_C"/>
    <property type="match status" value="2"/>
</dbReference>
<dbReference type="SUPFAM" id="SSF116726">
    <property type="entry name" value="TrkA C-terminal domain-like"/>
    <property type="match status" value="2"/>
</dbReference>
<dbReference type="GO" id="GO:0006813">
    <property type="term" value="P:potassium ion transport"/>
    <property type="evidence" value="ECO:0007669"/>
    <property type="project" value="InterPro"/>
</dbReference>
<keyword evidence="5" id="KW-1185">Reference proteome</keyword>
<keyword evidence="2" id="KW-0406">Ion transport</keyword>
<dbReference type="PANTHER" id="PTHR43833">
    <property type="entry name" value="POTASSIUM CHANNEL PROTEIN 2-RELATED-RELATED"/>
    <property type="match status" value="1"/>
</dbReference>
<feature type="domain" description="RCK C-terminal" evidence="3">
    <location>
        <begin position="140"/>
        <end position="221"/>
    </location>
</feature>
<keyword evidence="1" id="KW-0813">Transport</keyword>
<dbReference type="GO" id="GO:0008324">
    <property type="term" value="F:monoatomic cation transmembrane transporter activity"/>
    <property type="evidence" value="ECO:0007669"/>
    <property type="project" value="InterPro"/>
</dbReference>
<sequence>MEKVLLVGSGYVGLKILSAISSEMDVTVVDKNINSIKEIVETDNVHPIYGNVEDRNFVMNLFKESYDFVVAVTNSDKTNILLSTMAKKNGTKCTIASIFQKDSVEQLTFLKQSIGLDRMYNMAIEMSAEVERIIKGNLSYQSDVFGKGRIEVVGHSVEMDRNFVGQKIKDIGELKTLLVVGISRRGDIIIPNGDTVIDEDDYLYIMGLAKDILNFKNKHFRIEYKPNRKILLVGVNEFSLQIAEVFKDYDITIVEENIEKIRKYRTAYSNVYIHKAKLRGGEFFKNFKNYDATIITTENDELNLILGTIANRNKINQVMVKLSDTSYESIVDEMNFTSVLKPMDVVANQIIKKLRSDRGISIYMAFNNQAEVYEFKLKDDSALIGKTLMEMHVPTGMLVGGIIRKDGMAVIPRGKTIVEKGDNLVIFCKNDSKDKLNRFLGVESRRSFIQSIFS</sequence>
<dbReference type="Pfam" id="PF02254">
    <property type="entry name" value="TrkA_N"/>
    <property type="match status" value="2"/>
</dbReference>
<dbReference type="OrthoDB" id="9775180at2"/>
<dbReference type="InterPro" id="IPR003148">
    <property type="entry name" value="RCK_N"/>
</dbReference>
<dbReference type="SUPFAM" id="SSF51735">
    <property type="entry name" value="NAD(P)-binding Rossmann-fold domains"/>
    <property type="match status" value="2"/>
</dbReference>
<dbReference type="InterPro" id="IPR036721">
    <property type="entry name" value="RCK_C_sf"/>
</dbReference>
<dbReference type="AlphaFoldDB" id="A0A1W1VKI5"/>
<accession>A0A1W1VKI5</accession>
<proteinExistence type="predicted"/>
<name>A0A1W1VKI5_PEPAS</name>
<dbReference type="EMBL" id="FWWR01000017">
    <property type="protein sequence ID" value="SMB93838.1"/>
    <property type="molecule type" value="Genomic_DNA"/>
</dbReference>
<dbReference type="STRING" id="573058.SAMN00017477_2146"/>
<dbReference type="RefSeq" id="WP_084231636.1">
    <property type="nucleotide sequence ID" value="NZ_FWWR01000017.1"/>
</dbReference>
<dbReference type="InterPro" id="IPR036291">
    <property type="entry name" value="NAD(P)-bd_dom_sf"/>
</dbReference>
<evidence type="ECO:0000313" key="5">
    <source>
        <dbReference type="Proteomes" id="UP000192368"/>
    </source>
</evidence>
<evidence type="ECO:0000259" key="3">
    <source>
        <dbReference type="PROSITE" id="PS51202"/>
    </source>
</evidence>
<reference evidence="5" key="1">
    <citation type="submission" date="2017-04" db="EMBL/GenBank/DDBJ databases">
        <authorList>
            <person name="Varghese N."/>
            <person name="Submissions S."/>
        </authorList>
    </citation>
    <scope>NUCLEOTIDE SEQUENCE [LARGE SCALE GENOMIC DNA]</scope>
    <source>
        <strain evidence="5">DSM 20463</strain>
    </source>
</reference>
<evidence type="ECO:0000313" key="4">
    <source>
        <dbReference type="EMBL" id="SMB93838.1"/>
    </source>
</evidence>
<protein>
    <submittedName>
        <fullName evidence="4">Trk system potassium uptake protein TrkA</fullName>
    </submittedName>
</protein>
<evidence type="ECO:0000256" key="1">
    <source>
        <dbReference type="ARBA" id="ARBA00022448"/>
    </source>
</evidence>
<dbReference type="Gene3D" id="3.30.70.1450">
    <property type="entry name" value="Regulator of K+ conductance, C-terminal domain"/>
    <property type="match status" value="2"/>
</dbReference>
<dbReference type="PROSITE" id="PS51202">
    <property type="entry name" value="RCK_C"/>
    <property type="match status" value="2"/>
</dbReference>
<dbReference type="PANTHER" id="PTHR43833:SF5">
    <property type="entry name" value="TRK SYSTEM POTASSIUM UPTAKE PROTEIN TRKA"/>
    <property type="match status" value="1"/>
</dbReference>
<dbReference type="InterPro" id="IPR006037">
    <property type="entry name" value="RCK_C"/>
</dbReference>
<organism evidence="4 5">
    <name type="scientific">Peptoniphilus asaccharolyticus DSM 20463</name>
    <dbReference type="NCBI Taxonomy" id="573058"/>
    <lineage>
        <taxon>Bacteria</taxon>
        <taxon>Bacillati</taxon>
        <taxon>Bacillota</taxon>
        <taxon>Tissierellia</taxon>
        <taxon>Tissierellales</taxon>
        <taxon>Peptoniphilaceae</taxon>
        <taxon>Peptoniphilus</taxon>
    </lineage>
</organism>